<dbReference type="InterPro" id="IPR012341">
    <property type="entry name" value="6hp_glycosidase-like_sf"/>
</dbReference>
<reference evidence="5" key="1">
    <citation type="submission" date="2020-01" db="EMBL/GenBank/DDBJ databases">
        <title>Draft genome sequence of the Termite Coptotermes fromosanus.</title>
        <authorList>
            <person name="Itakura S."/>
            <person name="Yosikawa Y."/>
            <person name="Umezawa K."/>
        </authorList>
    </citation>
    <scope>NUCLEOTIDE SEQUENCE [LARGE SCALE GENOMIC DNA]</scope>
</reference>
<dbReference type="InterPro" id="IPR007822">
    <property type="entry name" value="LANC-like"/>
</dbReference>
<dbReference type="AlphaFoldDB" id="A0A6L2PGX1"/>
<dbReference type="InParanoid" id="A0A6L2PGX1"/>
<dbReference type="CDD" id="cd04794">
    <property type="entry name" value="euk_LANCL"/>
    <property type="match status" value="1"/>
</dbReference>
<dbReference type="PRINTS" id="PR01950">
    <property type="entry name" value="LANCSUPER"/>
</dbReference>
<accession>A0A6L2PGX1</accession>
<dbReference type="GO" id="GO:0005975">
    <property type="term" value="P:carbohydrate metabolic process"/>
    <property type="evidence" value="ECO:0007669"/>
    <property type="project" value="InterPro"/>
</dbReference>
<evidence type="ECO:0000256" key="1">
    <source>
        <dbReference type="ARBA" id="ARBA00007179"/>
    </source>
</evidence>
<keyword evidence="3" id="KW-0479">Metal-binding</keyword>
<comment type="similarity">
    <text evidence="1">Belongs to the LanC-like protein family.</text>
</comment>
<feature type="binding site" evidence="3">
    <location>
        <position position="397"/>
    </location>
    <ligand>
        <name>Zn(2+)</name>
        <dbReference type="ChEBI" id="CHEBI:29105"/>
    </ligand>
</feature>
<dbReference type="PANTHER" id="PTHR12736:SF7">
    <property type="entry name" value="LANC-LIKE PROTEIN 3"/>
    <property type="match status" value="1"/>
</dbReference>
<dbReference type="FunFam" id="1.50.10.10:FF:000012">
    <property type="entry name" value="LanC-like protein 3"/>
    <property type="match status" value="1"/>
</dbReference>
<dbReference type="Proteomes" id="UP000502823">
    <property type="component" value="Unassembled WGS sequence"/>
</dbReference>
<comment type="caution">
    <text evidence="4">The sequence shown here is derived from an EMBL/GenBank/DDBJ whole genome shotgun (WGS) entry which is preliminary data.</text>
</comment>
<gene>
    <name evidence="4" type="ORF">Cfor_05847</name>
</gene>
<dbReference type="SMART" id="SM01260">
    <property type="entry name" value="LANC_like"/>
    <property type="match status" value="1"/>
</dbReference>
<dbReference type="EMBL" id="BLKM01000214">
    <property type="protein sequence ID" value="GFG30392.1"/>
    <property type="molecule type" value="Genomic_DNA"/>
</dbReference>
<feature type="binding site" evidence="3">
    <location>
        <position position="445"/>
    </location>
    <ligand>
        <name>Zn(2+)</name>
        <dbReference type="ChEBI" id="CHEBI:29105"/>
    </ligand>
</feature>
<dbReference type="SUPFAM" id="SSF158745">
    <property type="entry name" value="LanC-like"/>
    <property type="match status" value="1"/>
</dbReference>
<proteinExistence type="inferred from homology"/>
<evidence type="ECO:0000256" key="3">
    <source>
        <dbReference type="PIRSR" id="PIRSR607822-1"/>
    </source>
</evidence>
<evidence type="ECO:0000313" key="4">
    <source>
        <dbReference type="EMBL" id="GFG30392.1"/>
    </source>
</evidence>
<organism evidence="4 5">
    <name type="scientific">Coptotermes formosanus</name>
    <name type="common">Formosan subterranean termite</name>
    <dbReference type="NCBI Taxonomy" id="36987"/>
    <lineage>
        <taxon>Eukaryota</taxon>
        <taxon>Metazoa</taxon>
        <taxon>Ecdysozoa</taxon>
        <taxon>Arthropoda</taxon>
        <taxon>Hexapoda</taxon>
        <taxon>Insecta</taxon>
        <taxon>Pterygota</taxon>
        <taxon>Neoptera</taxon>
        <taxon>Polyneoptera</taxon>
        <taxon>Dictyoptera</taxon>
        <taxon>Blattodea</taxon>
        <taxon>Blattoidea</taxon>
        <taxon>Termitoidae</taxon>
        <taxon>Rhinotermitidae</taxon>
        <taxon>Coptotermes</taxon>
    </lineage>
</organism>
<dbReference type="Gene3D" id="1.50.10.10">
    <property type="match status" value="1"/>
</dbReference>
<dbReference type="GO" id="GO:0046872">
    <property type="term" value="F:metal ion binding"/>
    <property type="evidence" value="ECO:0007669"/>
    <property type="project" value="UniProtKB-KW"/>
</dbReference>
<feature type="binding site" evidence="3">
    <location>
        <position position="444"/>
    </location>
    <ligand>
        <name>Zn(2+)</name>
        <dbReference type="ChEBI" id="CHEBI:29105"/>
    </ligand>
</feature>
<sequence>MEEAAWPVLYYVVPHVITRSIRRAVILAGYSSAGRCRKRQCRRTFPRSYQPAKDINWLSVDVIVLVGDPTHGLRKTRMLRPRDARLMCVVAGKAVDLRIRKLRRSAAMSFPKRYFVNSLQDYRVGNETFADKNWNSQIQQTVNIITDRQKRSVKAAEGGLYVGVAGVGYMLYHMSLSPTFVGEKSKLLEKGLAYIQPALEYAESNKNDKSQKSAFVLGNAGIYAVAAAVYHALGDRNNADRYLKAYIDSAANCKPLNFLRCGGDELLVGRAGYLSGVLWLEKVFGKETFPAKDINELCKCIMESGRKYAQRHRSPCPLMFSYYDVEYLGAAHGLSGILQMLLSFPAYLQSDPKAEQDVKASVDYLLSLQSPSGNFPCATDELGSRARPEADELVHWCHGAPGSVVYLMAKAYLYWKEDKYLRSCLKCGDLVWMKGLLKKGPGTCHGVAGSGHVFLLLYRLTGDPKHLHRAHVFADFIFSPEFSQGARTPDSPYSLYEGLAGTVCYLVDILKPDQAAFPFFDVF</sequence>
<dbReference type="FunCoup" id="A0A6L2PGX1">
    <property type="interactions" value="165"/>
</dbReference>
<keyword evidence="3" id="KW-0862">Zinc</keyword>
<dbReference type="InterPro" id="IPR020464">
    <property type="entry name" value="LanC-like_prot_euk"/>
</dbReference>
<dbReference type="GO" id="GO:0031179">
    <property type="term" value="P:peptide modification"/>
    <property type="evidence" value="ECO:0007669"/>
    <property type="project" value="InterPro"/>
</dbReference>
<protein>
    <recommendedName>
        <fullName evidence="2">LanC-like protein 3 homolog</fullName>
    </recommendedName>
</protein>
<evidence type="ECO:0000313" key="5">
    <source>
        <dbReference type="Proteomes" id="UP000502823"/>
    </source>
</evidence>
<dbReference type="PANTHER" id="PTHR12736">
    <property type="entry name" value="LANC-LIKE PROTEIN"/>
    <property type="match status" value="1"/>
</dbReference>
<dbReference type="GO" id="GO:0005886">
    <property type="term" value="C:plasma membrane"/>
    <property type="evidence" value="ECO:0007669"/>
    <property type="project" value="TreeGrafter"/>
</dbReference>
<dbReference type="PRINTS" id="PR01951">
    <property type="entry name" value="LANCEUKARYTE"/>
</dbReference>
<dbReference type="OrthoDB" id="10257263at2759"/>
<keyword evidence="5" id="KW-1185">Reference proteome</keyword>
<name>A0A6L2PGX1_COPFO</name>
<dbReference type="Pfam" id="PF05147">
    <property type="entry name" value="LANC_like"/>
    <property type="match status" value="1"/>
</dbReference>
<evidence type="ECO:0000256" key="2">
    <source>
        <dbReference type="ARBA" id="ARBA00069999"/>
    </source>
</evidence>